<dbReference type="EMBL" id="MDYP01000004">
    <property type="protein sequence ID" value="OQE10363.1"/>
    <property type="molecule type" value="Genomic_DNA"/>
</dbReference>
<keyword evidence="10" id="KW-1185">Reference proteome</keyword>
<dbReference type="PROSITE" id="PS50238">
    <property type="entry name" value="RHOGAP"/>
    <property type="match status" value="1"/>
</dbReference>
<feature type="region of interest" description="Disordered" evidence="6">
    <location>
        <begin position="758"/>
        <end position="782"/>
    </location>
</feature>
<feature type="compositionally biased region" description="Polar residues" evidence="6">
    <location>
        <begin position="127"/>
        <end position="144"/>
    </location>
</feature>
<dbReference type="GO" id="GO:0005634">
    <property type="term" value="C:nucleus"/>
    <property type="evidence" value="ECO:0007669"/>
    <property type="project" value="UniProtKB-SubCell"/>
</dbReference>
<evidence type="ECO:0000256" key="1">
    <source>
        <dbReference type="ARBA" id="ARBA00004123"/>
    </source>
</evidence>
<evidence type="ECO:0000256" key="4">
    <source>
        <dbReference type="ARBA" id="ARBA00023242"/>
    </source>
</evidence>
<feature type="compositionally biased region" description="Basic residues" evidence="6">
    <location>
        <begin position="95"/>
        <end position="105"/>
    </location>
</feature>
<dbReference type="Pfam" id="PF00170">
    <property type="entry name" value="bZIP_1"/>
    <property type="match status" value="1"/>
</dbReference>
<keyword evidence="3" id="KW-0804">Transcription</keyword>
<evidence type="ECO:0000313" key="9">
    <source>
        <dbReference type="EMBL" id="OQE10363.1"/>
    </source>
</evidence>
<feature type="compositionally biased region" description="Polar residues" evidence="6">
    <location>
        <begin position="56"/>
        <end position="66"/>
    </location>
</feature>
<dbReference type="InterPro" id="IPR008936">
    <property type="entry name" value="Rho_GTPase_activation_prot"/>
</dbReference>
<feature type="region of interest" description="Disordered" evidence="6">
    <location>
        <begin position="222"/>
        <end position="312"/>
    </location>
</feature>
<dbReference type="PANTHER" id="PTHR19304">
    <property type="entry name" value="CYCLIC-AMP RESPONSE ELEMENT BINDING PROTEIN"/>
    <property type="match status" value="1"/>
</dbReference>
<gene>
    <name evidence="9" type="ORF">PENVUL_c004G08646</name>
</gene>
<feature type="domain" description="BZIP" evidence="7">
    <location>
        <begin position="818"/>
        <end position="881"/>
    </location>
</feature>
<dbReference type="SUPFAM" id="SSF48350">
    <property type="entry name" value="GTPase activation domain, GAP"/>
    <property type="match status" value="1"/>
</dbReference>
<dbReference type="PROSITE" id="PS00036">
    <property type="entry name" value="BZIP_BASIC"/>
    <property type="match status" value="1"/>
</dbReference>
<dbReference type="AlphaFoldDB" id="A0A1V6S9T1"/>
<comment type="caution">
    <text evidence="9">The sequence shown here is derived from an EMBL/GenBank/DDBJ whole genome shotgun (WGS) entry which is preliminary data.</text>
</comment>
<proteinExistence type="predicted"/>
<sequence>MRRLKTVFRSRSDTPDPSSSRAVWQRRRPTSEGDPLKSQPAATSNELPCDEPTEAGTASTDANKPPSSAAAPVDNAETGSNVHTQDTGELPRSKNSTRRLKKMYARLRGTLSHEDDPVTDTQPQTTGEGSRTSRPSSIPLSSNPFEPDTAAEPSTSAGKSVRFDDPKDRRKASGQTTRSQDSSQTEDTVCRDPARHIGMPIQEPPLEEWGWPGLMLYDPESTHLQTQTQSHTHTQEASDPFSDGKAADVRPVKPGNSRHSAGTSREESRASEGTLEPIAETDFDTIEPAPEPAQPEGLDAQRASSANSQTSWSTLDSPKAILAFNQMASQFGIPIAIPVDDTPPAEGNPAEEQSASRRGLGLLGKVRKVRSSLAPDTTPLAPAPKLRRMKTFANLRRPVPMTLLQGRSIETLARLGGHGYLMLTDLAPCPVQLPAYIVATLMFLHKYALDTPEIFIQSGDLKAAIRLYDHFASQVLDAEKDETKISLTMRVVAMPQLREDSAPVLSVAWALKAVLAGLPNGILGSVRLYQILRAMYYHSIPDKSHLLCVPDCISEASPTTAVRVQLMCLALIALAPEMQRDLICAVFGLLSLLVNAETNVQEQPGMELRDPVASPNFHELVRVFGPLLLGSRGQENRDGTEVEQEIDDQRVAGLLLNNWHYIHRQLRHWTSGRFSPKIPLDMSNLKSAMPSGLPSGLPPGLTDINLGPSPFTSFSGDFLGLPIPDDDQLWALSPISPMATAWDKSDSAAFANSALERDLKNAQVRNGQPTPPPYDDQTRDHLSGLDMMETASKRRRVREYKTAAASLSPDLDDAPHERAKRAKFLERNRLAASKCRQKKKEHTQKLEFDFKEQSEKKEQLVAEIARLRSEILGLKNEVLKHAQCGDEPIKLHLAQMVKKITDKDGGAPSAGVPEESPVRIPNNNPSVSPLEPTPAPPVTAAVPVSAPAPTAMSFGFDDPLQLEPAAAAAAEAFEQQMRRESEASLVSEGSYSFSAEDTSFDDLINV</sequence>
<evidence type="ECO:0000259" key="7">
    <source>
        <dbReference type="PROSITE" id="PS50217"/>
    </source>
</evidence>
<dbReference type="Proteomes" id="UP000191518">
    <property type="component" value="Unassembled WGS sequence"/>
</dbReference>
<comment type="subcellular location">
    <subcellularLocation>
        <location evidence="1">Nucleus</location>
    </subcellularLocation>
</comment>
<dbReference type="InterPro" id="IPR051027">
    <property type="entry name" value="bZIP_transcription_factors"/>
</dbReference>
<evidence type="ECO:0000256" key="2">
    <source>
        <dbReference type="ARBA" id="ARBA00023015"/>
    </source>
</evidence>
<feature type="compositionally biased region" description="Polar residues" evidence="6">
    <location>
        <begin position="302"/>
        <end position="312"/>
    </location>
</feature>
<dbReference type="Gene3D" id="1.20.5.170">
    <property type="match status" value="1"/>
</dbReference>
<feature type="region of interest" description="Disordered" evidence="6">
    <location>
        <begin position="1"/>
        <end position="206"/>
    </location>
</feature>
<dbReference type="InterPro" id="IPR046347">
    <property type="entry name" value="bZIP_sf"/>
</dbReference>
<dbReference type="CDD" id="cd14687">
    <property type="entry name" value="bZIP_ATF2"/>
    <property type="match status" value="1"/>
</dbReference>
<accession>A0A1V6S9T1</accession>
<evidence type="ECO:0000256" key="3">
    <source>
        <dbReference type="ARBA" id="ARBA00023163"/>
    </source>
</evidence>
<dbReference type="SMART" id="SM00338">
    <property type="entry name" value="BRLZ"/>
    <property type="match status" value="1"/>
</dbReference>
<dbReference type="SUPFAM" id="SSF57959">
    <property type="entry name" value="Leucine zipper domain"/>
    <property type="match status" value="1"/>
</dbReference>
<organism evidence="9 10">
    <name type="scientific">Penicillium vulpinum</name>
    <dbReference type="NCBI Taxonomy" id="29845"/>
    <lineage>
        <taxon>Eukaryota</taxon>
        <taxon>Fungi</taxon>
        <taxon>Dikarya</taxon>
        <taxon>Ascomycota</taxon>
        <taxon>Pezizomycotina</taxon>
        <taxon>Eurotiomycetes</taxon>
        <taxon>Eurotiomycetidae</taxon>
        <taxon>Eurotiales</taxon>
        <taxon>Aspergillaceae</taxon>
        <taxon>Penicillium</taxon>
    </lineage>
</organism>
<dbReference type="InterPro" id="IPR000198">
    <property type="entry name" value="RhoGAP_dom"/>
</dbReference>
<reference evidence="10" key="1">
    <citation type="journal article" date="2017" name="Nat. Microbiol.">
        <title>Global analysis of biosynthetic gene clusters reveals vast potential of secondary metabolite production in Penicillium species.</title>
        <authorList>
            <person name="Nielsen J.C."/>
            <person name="Grijseels S."/>
            <person name="Prigent S."/>
            <person name="Ji B."/>
            <person name="Dainat J."/>
            <person name="Nielsen K.F."/>
            <person name="Frisvad J.C."/>
            <person name="Workman M."/>
            <person name="Nielsen J."/>
        </authorList>
    </citation>
    <scope>NUCLEOTIDE SEQUENCE [LARGE SCALE GENOMIC DNA]</scope>
    <source>
        <strain evidence="10">IBT 29486</strain>
    </source>
</reference>
<feature type="coiled-coil region" evidence="5">
    <location>
        <begin position="850"/>
        <end position="877"/>
    </location>
</feature>
<feature type="region of interest" description="Disordered" evidence="6">
    <location>
        <begin position="903"/>
        <end position="935"/>
    </location>
</feature>
<dbReference type="Gene3D" id="1.10.555.10">
    <property type="entry name" value="Rho GTPase activation protein"/>
    <property type="match status" value="1"/>
</dbReference>
<dbReference type="GO" id="GO:0003700">
    <property type="term" value="F:DNA-binding transcription factor activity"/>
    <property type="evidence" value="ECO:0007669"/>
    <property type="project" value="InterPro"/>
</dbReference>
<evidence type="ECO:0000256" key="5">
    <source>
        <dbReference type="SAM" id="Coils"/>
    </source>
</evidence>
<dbReference type="PROSITE" id="PS50217">
    <property type="entry name" value="BZIP"/>
    <property type="match status" value="1"/>
</dbReference>
<dbReference type="STRING" id="29845.A0A1V6S9T1"/>
<keyword evidence="4" id="KW-0539">Nucleus</keyword>
<keyword evidence="5" id="KW-0175">Coiled coil</keyword>
<dbReference type="GO" id="GO:0007165">
    <property type="term" value="P:signal transduction"/>
    <property type="evidence" value="ECO:0007669"/>
    <property type="project" value="InterPro"/>
</dbReference>
<evidence type="ECO:0000256" key="6">
    <source>
        <dbReference type="SAM" id="MobiDB-lite"/>
    </source>
</evidence>
<evidence type="ECO:0000313" key="10">
    <source>
        <dbReference type="Proteomes" id="UP000191518"/>
    </source>
</evidence>
<name>A0A1V6S9T1_9EURO</name>
<feature type="compositionally biased region" description="Polar residues" evidence="6">
    <location>
        <begin position="77"/>
        <end position="87"/>
    </location>
</feature>
<dbReference type="InterPro" id="IPR004827">
    <property type="entry name" value="bZIP"/>
</dbReference>
<feature type="compositionally biased region" description="Low complexity" evidence="6">
    <location>
        <begin position="222"/>
        <end position="232"/>
    </location>
</feature>
<evidence type="ECO:0008006" key="11">
    <source>
        <dbReference type="Google" id="ProtNLM"/>
    </source>
</evidence>
<keyword evidence="2" id="KW-0805">Transcription regulation</keyword>
<evidence type="ECO:0000259" key="8">
    <source>
        <dbReference type="PROSITE" id="PS50238"/>
    </source>
</evidence>
<protein>
    <recommendedName>
        <fullName evidence="11">BZIP domain-containing protein</fullName>
    </recommendedName>
</protein>
<feature type="domain" description="Rho-GAP" evidence="8">
    <location>
        <begin position="424"/>
        <end position="663"/>
    </location>
</feature>
<feature type="compositionally biased region" description="Polar residues" evidence="6">
    <location>
        <begin position="173"/>
        <end position="187"/>
    </location>
</feature>